<name>A0ABP0B282_9PEZI</name>
<gene>
    <name evidence="8" type="ORF">SEUCBS140593_001913</name>
</gene>
<keyword evidence="5" id="KW-0408">Iron</keyword>
<keyword evidence="9" id="KW-1185">Reference proteome</keyword>
<dbReference type="SMART" id="SM00702">
    <property type="entry name" value="P4Hc"/>
    <property type="match status" value="1"/>
</dbReference>
<dbReference type="EMBL" id="CAWUHD010000012">
    <property type="protein sequence ID" value="CAK7213642.1"/>
    <property type="molecule type" value="Genomic_DNA"/>
</dbReference>
<dbReference type="PANTHER" id="PTHR10869">
    <property type="entry name" value="PROLYL 4-HYDROXYLASE ALPHA SUBUNIT"/>
    <property type="match status" value="1"/>
</dbReference>
<dbReference type="PANTHER" id="PTHR10869:SF242">
    <property type="entry name" value="PROLYL 4-HYDROXYLASE ALPHA SUBUNIT DOMAIN-CONTAINING PROTEIN"/>
    <property type="match status" value="1"/>
</dbReference>
<dbReference type="Proteomes" id="UP001642482">
    <property type="component" value="Unassembled WGS sequence"/>
</dbReference>
<dbReference type="InterPro" id="IPR045054">
    <property type="entry name" value="P4HA-like"/>
</dbReference>
<organism evidence="8 9">
    <name type="scientific">Sporothrix eucalyptigena</name>
    <dbReference type="NCBI Taxonomy" id="1812306"/>
    <lineage>
        <taxon>Eukaryota</taxon>
        <taxon>Fungi</taxon>
        <taxon>Dikarya</taxon>
        <taxon>Ascomycota</taxon>
        <taxon>Pezizomycotina</taxon>
        <taxon>Sordariomycetes</taxon>
        <taxon>Sordariomycetidae</taxon>
        <taxon>Ophiostomatales</taxon>
        <taxon>Ophiostomataceae</taxon>
        <taxon>Sporothrix</taxon>
    </lineage>
</organism>
<evidence type="ECO:0000256" key="3">
    <source>
        <dbReference type="ARBA" id="ARBA00022964"/>
    </source>
</evidence>
<protein>
    <recommendedName>
        <fullName evidence="7">Prolyl 4-hydroxylase alpha subunit domain-containing protein</fullName>
    </recommendedName>
</protein>
<keyword evidence="3" id="KW-0223">Dioxygenase</keyword>
<feature type="domain" description="Prolyl 4-hydroxylase alpha subunit" evidence="7">
    <location>
        <begin position="72"/>
        <end position="328"/>
    </location>
</feature>
<reference evidence="8 9" key="1">
    <citation type="submission" date="2024-01" db="EMBL/GenBank/DDBJ databases">
        <authorList>
            <person name="Allen C."/>
            <person name="Tagirdzhanova G."/>
        </authorList>
    </citation>
    <scope>NUCLEOTIDE SEQUENCE [LARGE SCALE GENOMIC DNA]</scope>
</reference>
<evidence type="ECO:0000256" key="5">
    <source>
        <dbReference type="ARBA" id="ARBA00023004"/>
    </source>
</evidence>
<keyword evidence="4" id="KW-0560">Oxidoreductase</keyword>
<dbReference type="InterPro" id="IPR006620">
    <property type="entry name" value="Pro_4_hyd_alph"/>
</dbReference>
<dbReference type="Gene3D" id="2.60.120.620">
    <property type="entry name" value="q2cbj1_9rhob like domain"/>
    <property type="match status" value="1"/>
</dbReference>
<evidence type="ECO:0000256" key="4">
    <source>
        <dbReference type="ARBA" id="ARBA00023002"/>
    </source>
</evidence>
<evidence type="ECO:0000256" key="6">
    <source>
        <dbReference type="SAM" id="MobiDB-lite"/>
    </source>
</evidence>
<sequence>MVYSSQLLAAALGAGLASVGPAFYNSLAVPQRLASLPILSSLIHTAHQTTPPYEFECPADQGYRIEIVSLDPLLVYIHDFVSPREANLIIKAGEAQLQPSPVTGYGGDAVSQSRTSWSAPLPGDDLAVDCVLRRAASFLGTVLHPGRDDIGAAQLVHYDGGQKFDLHHDWFRQPRITDADAAAGRRRLYNRVATFFVVLEANCTAGETYFPQVKVEGGDVDKVVVSREDQDRAQETMTTPDEDEGDPTSARLEGKAGASGPRPESGRSAPANLPWRRHEDGGLAFRPMAGNALFWINLFANGTGDGRTLHAGLPVGEGTKTAMNIWPRSFFGPDA</sequence>
<evidence type="ECO:0000256" key="2">
    <source>
        <dbReference type="ARBA" id="ARBA00022723"/>
    </source>
</evidence>
<comment type="cofactor">
    <cofactor evidence="1">
        <name>L-ascorbate</name>
        <dbReference type="ChEBI" id="CHEBI:38290"/>
    </cofactor>
</comment>
<evidence type="ECO:0000313" key="9">
    <source>
        <dbReference type="Proteomes" id="UP001642482"/>
    </source>
</evidence>
<comment type="caution">
    <text evidence="8">The sequence shown here is derived from an EMBL/GenBank/DDBJ whole genome shotgun (WGS) entry which is preliminary data.</text>
</comment>
<keyword evidence="2" id="KW-0479">Metal-binding</keyword>
<feature type="compositionally biased region" description="Basic and acidic residues" evidence="6">
    <location>
        <begin position="222"/>
        <end position="234"/>
    </location>
</feature>
<evidence type="ECO:0000256" key="1">
    <source>
        <dbReference type="ARBA" id="ARBA00001961"/>
    </source>
</evidence>
<evidence type="ECO:0000313" key="8">
    <source>
        <dbReference type="EMBL" id="CAK7213642.1"/>
    </source>
</evidence>
<evidence type="ECO:0000259" key="7">
    <source>
        <dbReference type="SMART" id="SM00702"/>
    </source>
</evidence>
<feature type="region of interest" description="Disordered" evidence="6">
    <location>
        <begin position="222"/>
        <end position="275"/>
    </location>
</feature>
<accession>A0ABP0B282</accession>
<proteinExistence type="predicted"/>